<dbReference type="Gene3D" id="1.20.120.520">
    <property type="entry name" value="nmb1532 protein domain like"/>
    <property type="match status" value="1"/>
</dbReference>
<comment type="caution">
    <text evidence="1">The sequence shown here is derived from an EMBL/GenBank/DDBJ whole genome shotgun (WGS) entry which is preliminary data.</text>
</comment>
<name>A0A4R2MGX0_RUBGE</name>
<accession>A0A4R2MGX0</accession>
<dbReference type="AlphaFoldDB" id="A0A4R2MGX0"/>
<dbReference type="RefSeq" id="WP_132645285.1">
    <property type="nucleotide sequence ID" value="NZ_CP181386.1"/>
</dbReference>
<dbReference type="CDD" id="cd12109">
    <property type="entry name" value="Hr_FBXL5"/>
    <property type="match status" value="1"/>
</dbReference>
<gene>
    <name evidence="1" type="ORF">EV684_10369</name>
</gene>
<dbReference type="Proteomes" id="UP000295106">
    <property type="component" value="Unassembled WGS sequence"/>
</dbReference>
<evidence type="ECO:0008006" key="3">
    <source>
        <dbReference type="Google" id="ProtNLM"/>
    </source>
</evidence>
<dbReference type="InterPro" id="IPR045808">
    <property type="entry name" value="Hr_FBXL5"/>
</dbReference>
<reference evidence="1 2" key="1">
    <citation type="submission" date="2019-03" db="EMBL/GenBank/DDBJ databases">
        <title>Genomic Encyclopedia of Type Strains, Phase IV (KMG-IV): sequencing the most valuable type-strain genomes for metagenomic binning, comparative biology and taxonomic classification.</title>
        <authorList>
            <person name="Goeker M."/>
        </authorList>
    </citation>
    <scope>NUCLEOTIDE SEQUENCE [LARGE SCALE GENOMIC DNA]</scope>
    <source>
        <strain evidence="1 2">DSM 1709</strain>
    </source>
</reference>
<dbReference type="GO" id="GO:0006879">
    <property type="term" value="P:intracellular iron ion homeostasis"/>
    <property type="evidence" value="ECO:0007669"/>
    <property type="project" value="InterPro"/>
</dbReference>
<evidence type="ECO:0000313" key="2">
    <source>
        <dbReference type="Proteomes" id="UP000295106"/>
    </source>
</evidence>
<protein>
    <recommendedName>
        <fullName evidence="3">Hemerythrin-like domain-containing protein</fullName>
    </recommendedName>
</protein>
<evidence type="ECO:0000313" key="1">
    <source>
        <dbReference type="EMBL" id="TCP03824.1"/>
    </source>
</evidence>
<dbReference type="GeneID" id="99684160"/>
<organism evidence="1 2">
    <name type="scientific">Rubrivivax gelatinosus</name>
    <name type="common">Rhodocyclus gelatinosus</name>
    <name type="synonym">Rhodopseudomonas gelatinosa</name>
    <dbReference type="NCBI Taxonomy" id="28068"/>
    <lineage>
        <taxon>Bacteria</taxon>
        <taxon>Pseudomonadati</taxon>
        <taxon>Pseudomonadota</taxon>
        <taxon>Betaproteobacteria</taxon>
        <taxon>Burkholderiales</taxon>
        <taxon>Sphaerotilaceae</taxon>
        <taxon>Rubrivivax</taxon>
    </lineage>
</organism>
<proteinExistence type="predicted"/>
<dbReference type="EMBL" id="SLXD01000003">
    <property type="protein sequence ID" value="TCP03824.1"/>
    <property type="molecule type" value="Genomic_DNA"/>
</dbReference>
<sequence length="240" mass="26273">MDTISALPGNTYAAADAPAARLDIYVFIHKALREFMHHTLAAVGAMDVDDCSERADVCDQVELLLTTLRGHVQHENEFIHTAIEARRAGGAAETAGDHVEHLEAIANLEDEAHALRTAAPAQRALLALRLYRHLAAFVGENLVHMQVEETRNNAALWALYRDDELAELHDRLMATIPPQEMALTVRWLAVALSVPELAILFADLRAKAPPQAVEALLGVVRAQVSAPRWARLAQAIGRQA</sequence>
<dbReference type="OrthoDB" id="5654170at2"/>